<gene>
    <name evidence="2" type="ORF">LCGC14_2857700</name>
</gene>
<keyword evidence="1" id="KW-1133">Transmembrane helix</keyword>
<feature type="transmembrane region" description="Helical" evidence="1">
    <location>
        <begin position="21"/>
        <end position="38"/>
    </location>
</feature>
<evidence type="ECO:0000256" key="1">
    <source>
        <dbReference type="SAM" id="Phobius"/>
    </source>
</evidence>
<proteinExistence type="predicted"/>
<keyword evidence="1" id="KW-0812">Transmembrane</keyword>
<protein>
    <submittedName>
        <fullName evidence="2">Uncharacterized protein</fullName>
    </submittedName>
</protein>
<keyword evidence="1" id="KW-0472">Membrane</keyword>
<reference evidence="2" key="1">
    <citation type="journal article" date="2015" name="Nature">
        <title>Complex archaea that bridge the gap between prokaryotes and eukaryotes.</title>
        <authorList>
            <person name="Spang A."/>
            <person name="Saw J.H."/>
            <person name="Jorgensen S.L."/>
            <person name="Zaremba-Niedzwiedzka K."/>
            <person name="Martijn J."/>
            <person name="Lind A.E."/>
            <person name="van Eijk R."/>
            <person name="Schleper C."/>
            <person name="Guy L."/>
            <person name="Ettema T.J."/>
        </authorList>
    </citation>
    <scope>NUCLEOTIDE SEQUENCE</scope>
</reference>
<name>A0A0F9AXI9_9ZZZZ</name>
<accession>A0A0F9AXI9</accession>
<evidence type="ECO:0000313" key="2">
    <source>
        <dbReference type="EMBL" id="KKK77031.1"/>
    </source>
</evidence>
<comment type="caution">
    <text evidence="2">The sequence shown here is derived from an EMBL/GenBank/DDBJ whole genome shotgun (WGS) entry which is preliminary data.</text>
</comment>
<dbReference type="EMBL" id="LAZR01055151">
    <property type="protein sequence ID" value="KKK77031.1"/>
    <property type="molecule type" value="Genomic_DNA"/>
</dbReference>
<sequence>SNISEFWVNKMNNKKGIPPKGLESIVIAIFSGLKLFFAKSRIDALAMV</sequence>
<feature type="non-terminal residue" evidence="2">
    <location>
        <position position="1"/>
    </location>
</feature>
<organism evidence="2">
    <name type="scientific">marine sediment metagenome</name>
    <dbReference type="NCBI Taxonomy" id="412755"/>
    <lineage>
        <taxon>unclassified sequences</taxon>
        <taxon>metagenomes</taxon>
        <taxon>ecological metagenomes</taxon>
    </lineage>
</organism>
<dbReference type="AlphaFoldDB" id="A0A0F9AXI9"/>